<dbReference type="GO" id="GO:0047464">
    <property type="term" value="F:heparosan-N-sulfate-glucuronate 5-epimerase activity"/>
    <property type="evidence" value="ECO:0007669"/>
    <property type="project" value="InterPro"/>
</dbReference>
<keyword evidence="4" id="KW-1185">Reference proteome</keyword>
<proteinExistence type="predicted"/>
<evidence type="ECO:0000256" key="1">
    <source>
        <dbReference type="SAM" id="SignalP"/>
    </source>
</evidence>
<dbReference type="KEGG" id="csq:CSCA_4800"/>
<sequence>MKHLKKIIYIICFIAVFSLKSAYVHAYENSADEYYKLICECSYSEPYKAIKILSEAHELYPKDERFIQELNNRAKVILSWSKGSQLNGKFDGAIYGYNIIIKTNDISQIIKDEANVCMILSKRGEKAINGRINLPQQFDSVENYQNEYEKSGYEYQRIGCYNTFGNYLYIENVSSYSTENDILFDGMGFPMLKYSGKFYYNPITIEQYTLSSYNRYLNAQDENKAYLKNQFLNGANWIINNIDEDGALRYEFNYKHYLCDEEFKPGWVSAMAQGQALSVLSRAYHLTGDKKYFNAGNNIFKFLTTNISDGGVMDNLGGLDESLKDYIFFQLYVTKPQSYTLNGHMYTLIGIYDWSNLDADKEVKEKAKFYFEQGLKTLKYILPYYDIGGFVTYDLGYLTKPGIKPTVNLSYYGCHITLLDALYEITKDKTFGDYAYLWNHYVEKY</sequence>
<dbReference type="GO" id="GO:0005975">
    <property type="term" value="P:carbohydrate metabolic process"/>
    <property type="evidence" value="ECO:0007669"/>
    <property type="project" value="InterPro"/>
</dbReference>
<dbReference type="RefSeq" id="WP_029163615.1">
    <property type="nucleotide sequence ID" value="NZ_CP009933.1"/>
</dbReference>
<dbReference type="SUPFAM" id="SSF48208">
    <property type="entry name" value="Six-hairpin glycosidases"/>
    <property type="match status" value="1"/>
</dbReference>
<protein>
    <recommendedName>
        <fullName evidence="2">D-glucuronyl C5-epimerase C-terminal domain-containing protein</fullName>
    </recommendedName>
</protein>
<name>A0A0E3M8N3_CLOSL</name>
<reference evidence="3 4" key="1">
    <citation type="journal article" date="2015" name="J. Biotechnol.">
        <title>Complete genome sequence of a malodorant-producing acetogen, Clostridium scatologenes ATCC 25775(T).</title>
        <authorList>
            <person name="Zhu Z."/>
            <person name="Guo T."/>
            <person name="Zheng H."/>
            <person name="Song T."/>
            <person name="Ouyang P."/>
            <person name="Xie J."/>
        </authorList>
    </citation>
    <scope>NUCLEOTIDE SEQUENCE [LARGE SCALE GENOMIC DNA]</scope>
    <source>
        <strain evidence="3 4">ATCC 25775</strain>
    </source>
</reference>
<dbReference type="InterPro" id="IPR008928">
    <property type="entry name" value="6-hairpin_glycosidase_sf"/>
</dbReference>
<dbReference type="Proteomes" id="UP000033115">
    <property type="component" value="Chromosome"/>
</dbReference>
<feature type="domain" description="D-glucuronyl C5-epimerase C-terminal" evidence="2">
    <location>
        <begin position="244"/>
        <end position="439"/>
    </location>
</feature>
<dbReference type="EMBL" id="CP009933">
    <property type="protein sequence ID" value="AKA71925.1"/>
    <property type="molecule type" value="Genomic_DNA"/>
</dbReference>
<dbReference type="AlphaFoldDB" id="A0A0E3M8N3"/>
<keyword evidence="1" id="KW-0732">Signal</keyword>
<dbReference type="InterPro" id="IPR039721">
    <property type="entry name" value="C5-epimerase"/>
</dbReference>
<evidence type="ECO:0000259" key="2">
    <source>
        <dbReference type="Pfam" id="PF06662"/>
    </source>
</evidence>
<accession>A0A0E3M8N3</accession>
<feature type="chain" id="PRO_5002411366" description="D-glucuronyl C5-epimerase C-terminal domain-containing protein" evidence="1">
    <location>
        <begin position="27"/>
        <end position="445"/>
    </location>
</feature>
<dbReference type="GO" id="GO:0015012">
    <property type="term" value="P:heparan sulfate proteoglycan biosynthetic process"/>
    <property type="evidence" value="ECO:0007669"/>
    <property type="project" value="InterPro"/>
</dbReference>
<dbReference type="HOGENOM" id="CLU_057836_1_0_9"/>
<gene>
    <name evidence="3" type="ORF">CSCA_4800</name>
</gene>
<organism evidence="3 4">
    <name type="scientific">Clostridium scatologenes</name>
    <dbReference type="NCBI Taxonomy" id="1548"/>
    <lineage>
        <taxon>Bacteria</taxon>
        <taxon>Bacillati</taxon>
        <taxon>Bacillota</taxon>
        <taxon>Clostridia</taxon>
        <taxon>Eubacteriales</taxon>
        <taxon>Clostridiaceae</taxon>
        <taxon>Clostridium</taxon>
    </lineage>
</organism>
<dbReference type="STRING" id="1548.CSCA_4800"/>
<dbReference type="PANTHER" id="PTHR13174">
    <property type="entry name" value="D-GLUCURONYL C5-EPIMERASE"/>
    <property type="match status" value="1"/>
</dbReference>
<evidence type="ECO:0000313" key="3">
    <source>
        <dbReference type="EMBL" id="AKA71925.1"/>
    </source>
</evidence>
<dbReference type="InterPro" id="IPR010598">
    <property type="entry name" value="C5-epim_C"/>
</dbReference>
<feature type="signal peptide" evidence="1">
    <location>
        <begin position="1"/>
        <end position="26"/>
    </location>
</feature>
<evidence type="ECO:0000313" key="4">
    <source>
        <dbReference type="Proteomes" id="UP000033115"/>
    </source>
</evidence>
<dbReference type="Pfam" id="PF06662">
    <property type="entry name" value="C5-epim_C"/>
    <property type="match status" value="1"/>
</dbReference>
<dbReference type="PANTHER" id="PTHR13174:SF3">
    <property type="entry name" value="D-GLUCURONYL C5-EPIMERASE"/>
    <property type="match status" value="1"/>
</dbReference>